<sequence length="181" mass="21641">MLQEELSGPEGPTTLPWVKYPILVRHGYRNFRRWLRKDKTIVACVEDLEEPPPAYQAVRRDPPADSELYNLQYELSYYHSQVYVEEGLERQLLYADIEYLHRWIVQLEYLTYWKLATTIPARYRHEPIKDRIIKGIRRLRAEFLSSSSSSSSSDDDDEFLEDEMISLETRRNETILIERRV</sequence>
<dbReference type="Proteomes" id="UP000801864">
    <property type="component" value="Unassembled WGS sequence"/>
</dbReference>
<reference evidence="1 2" key="1">
    <citation type="submission" date="2018-06" db="EMBL/GenBank/DDBJ databases">
        <title>Genome analysis of cellulolytic fungus Trichoderma lentiforme CFAM-422.</title>
        <authorList>
            <person name="Steindorff A.S."/>
            <person name="Formighieri E.F."/>
            <person name="Midorikawa G.E.O."/>
            <person name="Tamietti M.S."/>
            <person name="Ramos E.Z."/>
            <person name="Silva A.S."/>
            <person name="Bon E.P.S."/>
            <person name="Mendes T.D."/>
            <person name="Damaso M.C.T."/>
            <person name="Favaro L.C.L."/>
        </authorList>
    </citation>
    <scope>NUCLEOTIDE SEQUENCE [LARGE SCALE GENOMIC DNA]</scope>
    <source>
        <strain evidence="1 2">CFAM-422</strain>
    </source>
</reference>
<organism evidence="1 2">
    <name type="scientific">Trichoderma lentiforme</name>
    <dbReference type="NCBI Taxonomy" id="1567552"/>
    <lineage>
        <taxon>Eukaryota</taxon>
        <taxon>Fungi</taxon>
        <taxon>Dikarya</taxon>
        <taxon>Ascomycota</taxon>
        <taxon>Pezizomycotina</taxon>
        <taxon>Sordariomycetes</taxon>
        <taxon>Hypocreomycetidae</taxon>
        <taxon>Hypocreales</taxon>
        <taxon>Hypocreaceae</taxon>
        <taxon>Trichoderma</taxon>
    </lineage>
</organism>
<proteinExistence type="predicted"/>
<accession>A0A9P4X263</accession>
<evidence type="ECO:0000313" key="2">
    <source>
        <dbReference type="Proteomes" id="UP000801864"/>
    </source>
</evidence>
<gene>
    <name evidence="1" type="ORF">CFAM422_012585</name>
</gene>
<name>A0A9P4X263_9HYPO</name>
<dbReference type="EMBL" id="QLNT01000031">
    <property type="protein sequence ID" value="KAF3056839.1"/>
    <property type="molecule type" value="Genomic_DNA"/>
</dbReference>
<evidence type="ECO:0000313" key="1">
    <source>
        <dbReference type="EMBL" id="KAF3056839.1"/>
    </source>
</evidence>
<keyword evidence="2" id="KW-1185">Reference proteome</keyword>
<protein>
    <submittedName>
        <fullName evidence="1">Uncharacterized protein</fullName>
    </submittedName>
</protein>
<dbReference type="AlphaFoldDB" id="A0A9P4X263"/>
<comment type="caution">
    <text evidence="1">The sequence shown here is derived from an EMBL/GenBank/DDBJ whole genome shotgun (WGS) entry which is preliminary data.</text>
</comment>